<accession>A0A4V6DW46</accession>
<evidence type="ECO:0008006" key="3">
    <source>
        <dbReference type="Google" id="ProtNLM"/>
    </source>
</evidence>
<organism evidence="1 2">
    <name type="scientific">Campylobacter estrildidarum</name>
    <dbReference type="NCBI Taxonomy" id="2510189"/>
    <lineage>
        <taxon>Bacteria</taxon>
        <taxon>Pseudomonadati</taxon>
        <taxon>Campylobacterota</taxon>
        <taxon>Epsilonproteobacteria</taxon>
        <taxon>Campylobacterales</taxon>
        <taxon>Campylobacteraceae</taxon>
        <taxon>Campylobacter</taxon>
    </lineage>
</organism>
<keyword evidence="2" id="KW-1185">Reference proteome</keyword>
<comment type="caution">
    <text evidence="1">The sequence shown here is derived from an EMBL/GenBank/DDBJ whole genome shotgun (WGS) entry which is preliminary data.</text>
</comment>
<protein>
    <recommendedName>
        <fullName evidence="3">Phage tail protein</fullName>
    </recommendedName>
</protein>
<dbReference type="RefSeq" id="WP_137620749.1">
    <property type="nucleotide sequence ID" value="NZ_NXLZ01000008.1"/>
</dbReference>
<dbReference type="OrthoDB" id="5354863at2"/>
<proteinExistence type="predicted"/>
<dbReference type="AlphaFoldDB" id="A0A4V6DW46"/>
<sequence>MDESLKIIVENSKAINKDFEIIKYKILELLDKGATPSEESIKKAIDEVLSKNAFIKENELKGKLEKLLKELDINLNIDKEMLEEKILKIFSENKEKFKGDPFTYEDFTPEQLENLKGENGKSAYEIWLNNEQNSGKSEDEFLASLKGEKGEDGDKISDERLTQSLEEVAKPLIEENMIRISTIENNCLAQFLSALEKNAILCNVANTPPTLQGNMTGFPKGFIWIDRSTIPNSIYISKTTQWEKVDLGKENFINKLSIIVSRNNISVSYNACTISNFGLIDFNEKAIFAKSSNIGTSPSGKAIFEIDGVDYTATISSTISIYSSSYTYNILSGDSKTLLSGALSNNGNYEYTLSFDKPLPANIKGFGVRPYGNVTSRDWTPKLILKAYCANMLEPLFSLEKTAKKNDDIPKTMIYAIDITTGGDITRKVKDYSDWTILNS</sequence>
<evidence type="ECO:0000313" key="2">
    <source>
        <dbReference type="Proteomes" id="UP000308838"/>
    </source>
</evidence>
<name>A0A4V6DW46_9BACT</name>
<reference evidence="1 2" key="1">
    <citation type="submission" date="2018-05" db="EMBL/GenBank/DDBJ databases">
        <title>Novel Campyloabacter and Helicobacter Species and Strains.</title>
        <authorList>
            <person name="Mannion A.J."/>
            <person name="Shen Z."/>
            <person name="Fox J.G."/>
        </authorList>
    </citation>
    <scope>NUCLEOTIDE SEQUENCE [LARGE SCALE GENOMIC DNA]</scope>
    <source>
        <strain evidence="2">MIT17-664</strain>
    </source>
</reference>
<dbReference type="Proteomes" id="UP000308838">
    <property type="component" value="Unassembled WGS sequence"/>
</dbReference>
<dbReference type="EMBL" id="NXLZ01000008">
    <property type="protein sequence ID" value="TKX30642.1"/>
    <property type="molecule type" value="Genomic_DNA"/>
</dbReference>
<evidence type="ECO:0000313" key="1">
    <source>
        <dbReference type="EMBL" id="TKX30642.1"/>
    </source>
</evidence>
<gene>
    <name evidence="1" type="ORF">CQA69_05250</name>
</gene>